<evidence type="ECO:0000313" key="2">
    <source>
        <dbReference type="EMBL" id="EGF90212.1"/>
    </source>
</evidence>
<dbReference type="Proteomes" id="UP000006512">
    <property type="component" value="Unassembled WGS sequence"/>
</dbReference>
<keyword evidence="1" id="KW-0472">Membrane</keyword>
<dbReference type="EMBL" id="GL883079">
    <property type="protein sequence ID" value="EGF90212.1"/>
    <property type="molecule type" value="Genomic_DNA"/>
</dbReference>
<keyword evidence="3" id="KW-1185">Reference proteome</keyword>
<dbReference type="AlphaFoldDB" id="F4QPS5"/>
<evidence type="ECO:0000313" key="3">
    <source>
        <dbReference type="Proteomes" id="UP000006512"/>
    </source>
</evidence>
<evidence type="ECO:0000256" key="1">
    <source>
        <dbReference type="SAM" id="Phobius"/>
    </source>
</evidence>
<keyword evidence="1" id="KW-1133">Transmembrane helix</keyword>
<accession>F4QPS5</accession>
<dbReference type="HOGENOM" id="CLU_2476649_0_0_5"/>
<gene>
    <name evidence="2" type="ORF">ABI_32280</name>
</gene>
<dbReference type="OrthoDB" id="9972136at2"/>
<organism evidence="2 3">
    <name type="scientific">Asticcacaulis biprosthecium C19</name>
    <dbReference type="NCBI Taxonomy" id="715226"/>
    <lineage>
        <taxon>Bacteria</taxon>
        <taxon>Pseudomonadati</taxon>
        <taxon>Pseudomonadota</taxon>
        <taxon>Alphaproteobacteria</taxon>
        <taxon>Caulobacterales</taxon>
        <taxon>Caulobacteraceae</taxon>
        <taxon>Asticcacaulis</taxon>
    </lineage>
</organism>
<feature type="transmembrane region" description="Helical" evidence="1">
    <location>
        <begin position="37"/>
        <end position="63"/>
    </location>
</feature>
<name>F4QPS5_9CAUL</name>
<sequence length="87" mass="8941">MKKTILALITACLGCCALLFLAPALSGASLLGLSLTAAGFSLETLLCALPVALLLGWGVYAVMKARKASTCRHDGSCGCKTENPQAR</sequence>
<dbReference type="RefSeq" id="WP_006274011.1">
    <property type="nucleotide sequence ID" value="NZ_GL883079.1"/>
</dbReference>
<dbReference type="STRING" id="715226.ABI_32280"/>
<proteinExistence type="predicted"/>
<keyword evidence="1" id="KW-0812">Transmembrane</keyword>
<protein>
    <submittedName>
        <fullName evidence="2">Putative membrane protein</fullName>
    </submittedName>
</protein>
<reference evidence="3" key="1">
    <citation type="submission" date="2011-03" db="EMBL/GenBank/DDBJ databases">
        <title>Draft genome sequence of Brevundimonas diminuta.</title>
        <authorList>
            <person name="Brown P.J.B."/>
            <person name="Buechlein A."/>
            <person name="Hemmerich C."/>
            <person name="Brun Y.V."/>
        </authorList>
    </citation>
    <scope>NUCLEOTIDE SEQUENCE [LARGE SCALE GENOMIC DNA]</scope>
    <source>
        <strain evidence="3">C19</strain>
    </source>
</reference>